<reference evidence="1" key="1">
    <citation type="submission" date="2022-02" db="EMBL/GenBank/DDBJ databases">
        <title>Plant Genome Project.</title>
        <authorList>
            <person name="Zhang R.-G."/>
        </authorList>
    </citation>
    <scope>NUCLEOTIDE SEQUENCE</scope>
    <source>
        <strain evidence="1">AT1</strain>
    </source>
</reference>
<protein>
    <submittedName>
        <fullName evidence="1">Uncharacterized protein</fullName>
    </submittedName>
</protein>
<evidence type="ECO:0000313" key="1">
    <source>
        <dbReference type="EMBL" id="KAI8568697.1"/>
    </source>
</evidence>
<dbReference type="EMBL" id="CM046389">
    <property type="protein sequence ID" value="KAI8568697.1"/>
    <property type="molecule type" value="Genomic_DNA"/>
</dbReference>
<organism evidence="1 2">
    <name type="scientific">Rhododendron molle</name>
    <name type="common">Chinese azalea</name>
    <name type="synonym">Azalea mollis</name>
    <dbReference type="NCBI Taxonomy" id="49168"/>
    <lineage>
        <taxon>Eukaryota</taxon>
        <taxon>Viridiplantae</taxon>
        <taxon>Streptophyta</taxon>
        <taxon>Embryophyta</taxon>
        <taxon>Tracheophyta</taxon>
        <taxon>Spermatophyta</taxon>
        <taxon>Magnoliopsida</taxon>
        <taxon>eudicotyledons</taxon>
        <taxon>Gunneridae</taxon>
        <taxon>Pentapetalae</taxon>
        <taxon>asterids</taxon>
        <taxon>Ericales</taxon>
        <taxon>Ericaceae</taxon>
        <taxon>Ericoideae</taxon>
        <taxon>Rhodoreae</taxon>
        <taxon>Rhododendron</taxon>
    </lineage>
</organism>
<evidence type="ECO:0000313" key="2">
    <source>
        <dbReference type="Proteomes" id="UP001062846"/>
    </source>
</evidence>
<gene>
    <name evidence="1" type="ORF">RHMOL_Rhmol02G0220500</name>
</gene>
<name>A0ACC0PUM0_RHOML</name>
<keyword evidence="2" id="KW-1185">Reference proteome</keyword>
<sequence>MAIVPPFLAAGFVTVYLRFLSPLVIGRSLIFLLRFFDFPNSEAAPTGFGCKVSCISVGVSPKIHLVIGLTACGVAMAGFRVAVSLVVAGTGAVLVMVAGDDVGRR</sequence>
<comment type="caution">
    <text evidence="1">The sequence shown here is derived from an EMBL/GenBank/DDBJ whole genome shotgun (WGS) entry which is preliminary data.</text>
</comment>
<accession>A0ACC0PUM0</accession>
<proteinExistence type="predicted"/>
<dbReference type="Proteomes" id="UP001062846">
    <property type="component" value="Chromosome 2"/>
</dbReference>